<organism evidence="1 3">
    <name type="scientific">Petrolisthes cinctipes</name>
    <name type="common">Flat porcelain crab</name>
    <dbReference type="NCBI Taxonomy" id="88211"/>
    <lineage>
        <taxon>Eukaryota</taxon>
        <taxon>Metazoa</taxon>
        <taxon>Ecdysozoa</taxon>
        <taxon>Arthropoda</taxon>
        <taxon>Crustacea</taxon>
        <taxon>Multicrustacea</taxon>
        <taxon>Malacostraca</taxon>
        <taxon>Eumalacostraca</taxon>
        <taxon>Eucarida</taxon>
        <taxon>Decapoda</taxon>
        <taxon>Pleocyemata</taxon>
        <taxon>Anomura</taxon>
        <taxon>Galatheoidea</taxon>
        <taxon>Porcellanidae</taxon>
        <taxon>Petrolisthes</taxon>
    </lineage>
</organism>
<dbReference type="EMBL" id="JAWQEG010000303">
    <property type="protein sequence ID" value="KAK3891790.1"/>
    <property type="molecule type" value="Genomic_DNA"/>
</dbReference>
<proteinExistence type="predicted"/>
<comment type="caution">
    <text evidence="1">The sequence shown here is derived from an EMBL/GenBank/DDBJ whole genome shotgun (WGS) entry which is preliminary data.</text>
</comment>
<evidence type="ECO:0000313" key="3">
    <source>
        <dbReference type="Proteomes" id="UP001286313"/>
    </source>
</evidence>
<sequence length="87" mass="9454">MSDDPGAAVTCYRMFQKVVQAEVDAATQQACELRHKVTEKDVALDLTACHLRQQDDARDALKDTVTAALALLHQAAFTVCNATIASY</sequence>
<dbReference type="AlphaFoldDB" id="A0AAE1FRL5"/>
<name>A0AAE1FRL5_PETCI</name>
<gene>
    <name evidence="2" type="ORF">Pcinc_004330</name>
    <name evidence="1" type="ORF">Pcinc_016940</name>
</gene>
<keyword evidence="3" id="KW-1185">Reference proteome</keyword>
<reference evidence="1" key="1">
    <citation type="submission" date="2023-10" db="EMBL/GenBank/DDBJ databases">
        <title>Genome assemblies of two species of porcelain crab, Petrolisthes cinctipes and Petrolisthes manimaculis (Anomura: Porcellanidae).</title>
        <authorList>
            <person name="Angst P."/>
        </authorList>
    </citation>
    <scope>NUCLEOTIDE SEQUENCE</scope>
    <source>
        <strain evidence="1">PB745_01</strain>
        <tissue evidence="1">Gill</tissue>
    </source>
</reference>
<evidence type="ECO:0000313" key="2">
    <source>
        <dbReference type="EMBL" id="KAK3891790.1"/>
    </source>
</evidence>
<protein>
    <submittedName>
        <fullName evidence="1">Uncharacterized protein</fullName>
    </submittedName>
</protein>
<accession>A0AAE1FRL5</accession>
<dbReference type="EMBL" id="JAWQEG010001559">
    <property type="protein sequence ID" value="KAK3878356.1"/>
    <property type="molecule type" value="Genomic_DNA"/>
</dbReference>
<evidence type="ECO:0000313" key="1">
    <source>
        <dbReference type="EMBL" id="KAK3878356.1"/>
    </source>
</evidence>
<dbReference type="Proteomes" id="UP001286313">
    <property type="component" value="Unassembled WGS sequence"/>
</dbReference>